<dbReference type="PANTHER" id="PTHR30469:SF15">
    <property type="entry name" value="HLYD FAMILY OF SECRETION PROTEINS"/>
    <property type="match status" value="1"/>
</dbReference>
<accession>A0A1I2QRI6</accession>
<dbReference type="InterPro" id="IPR058792">
    <property type="entry name" value="Beta-barrel_RND_2"/>
</dbReference>
<evidence type="ECO:0000259" key="4">
    <source>
        <dbReference type="Pfam" id="PF25954"/>
    </source>
</evidence>
<reference evidence="7" key="1">
    <citation type="submission" date="2016-10" db="EMBL/GenBank/DDBJ databases">
        <authorList>
            <person name="Varghese N."/>
            <person name="Submissions S."/>
        </authorList>
    </citation>
    <scope>NUCLEOTIDE SEQUENCE [LARGE SCALE GENOMIC DNA]</scope>
    <source>
        <strain evidence="7">Gh-105</strain>
    </source>
</reference>
<dbReference type="Pfam" id="PF25917">
    <property type="entry name" value="BSH_RND"/>
    <property type="match status" value="1"/>
</dbReference>
<dbReference type="InterPro" id="IPR058624">
    <property type="entry name" value="MdtA-like_HH"/>
</dbReference>
<dbReference type="AlphaFoldDB" id="A0A1I2QRI6"/>
<dbReference type="PANTHER" id="PTHR30469">
    <property type="entry name" value="MULTIDRUG RESISTANCE PROTEIN MDTA"/>
    <property type="match status" value="1"/>
</dbReference>
<feature type="domain" description="Multidrug resistance protein MdtA-like barrel-sandwich hybrid" evidence="3">
    <location>
        <begin position="62"/>
        <end position="196"/>
    </location>
</feature>
<dbReference type="Pfam" id="PF25876">
    <property type="entry name" value="HH_MFP_RND"/>
    <property type="match status" value="1"/>
</dbReference>
<protein>
    <submittedName>
        <fullName evidence="6">RND family efflux transporter, MFP subunit</fullName>
    </submittedName>
</protein>
<dbReference type="Proteomes" id="UP000199229">
    <property type="component" value="Unassembled WGS sequence"/>
</dbReference>
<feature type="domain" description="CusB-like beta-barrel" evidence="4">
    <location>
        <begin position="209"/>
        <end position="281"/>
    </location>
</feature>
<feature type="domain" description="Multidrug resistance protein MdtA-like alpha-helical hairpin" evidence="2">
    <location>
        <begin position="101"/>
        <end position="170"/>
    </location>
</feature>
<dbReference type="Gene3D" id="2.40.50.100">
    <property type="match status" value="1"/>
</dbReference>
<dbReference type="EMBL" id="FOPM01000001">
    <property type="protein sequence ID" value="SFG28256.1"/>
    <property type="molecule type" value="Genomic_DNA"/>
</dbReference>
<name>A0A1I2QRI6_9HYPH</name>
<dbReference type="PROSITE" id="PS51257">
    <property type="entry name" value="PROKAR_LIPOPROTEIN"/>
    <property type="match status" value="1"/>
</dbReference>
<dbReference type="Gene3D" id="1.10.287.470">
    <property type="entry name" value="Helix hairpin bin"/>
    <property type="match status" value="1"/>
</dbReference>
<comment type="similarity">
    <text evidence="1">Belongs to the membrane fusion protein (MFP) (TC 8.A.1) family.</text>
</comment>
<dbReference type="NCBIfam" id="TIGR01730">
    <property type="entry name" value="RND_mfp"/>
    <property type="match status" value="1"/>
</dbReference>
<dbReference type="InterPro" id="IPR006143">
    <property type="entry name" value="RND_pump_MFP"/>
</dbReference>
<dbReference type="Gene3D" id="2.40.30.170">
    <property type="match status" value="1"/>
</dbReference>
<evidence type="ECO:0000259" key="5">
    <source>
        <dbReference type="Pfam" id="PF25989"/>
    </source>
</evidence>
<evidence type="ECO:0000313" key="7">
    <source>
        <dbReference type="Proteomes" id="UP000199229"/>
    </source>
</evidence>
<proteinExistence type="inferred from homology"/>
<evidence type="ECO:0000256" key="1">
    <source>
        <dbReference type="ARBA" id="ARBA00009477"/>
    </source>
</evidence>
<evidence type="ECO:0000259" key="3">
    <source>
        <dbReference type="Pfam" id="PF25917"/>
    </source>
</evidence>
<dbReference type="InterPro" id="IPR058637">
    <property type="entry name" value="YknX-like_C"/>
</dbReference>
<dbReference type="Pfam" id="PF25954">
    <property type="entry name" value="Beta-barrel_RND_2"/>
    <property type="match status" value="1"/>
</dbReference>
<evidence type="ECO:0000313" key="6">
    <source>
        <dbReference type="EMBL" id="SFG28256.1"/>
    </source>
</evidence>
<dbReference type="SUPFAM" id="SSF111369">
    <property type="entry name" value="HlyD-like secretion proteins"/>
    <property type="match status" value="1"/>
</dbReference>
<dbReference type="Pfam" id="PF25989">
    <property type="entry name" value="YknX_C"/>
    <property type="match status" value="1"/>
</dbReference>
<gene>
    <name evidence="6" type="ORF">SAMN05192565_101174</name>
</gene>
<keyword evidence="7" id="KW-1185">Reference proteome</keyword>
<dbReference type="Gene3D" id="2.40.420.20">
    <property type="match status" value="1"/>
</dbReference>
<organism evidence="6 7">
    <name type="scientific">Methylobacterium gossipiicola</name>
    <dbReference type="NCBI Taxonomy" id="582675"/>
    <lineage>
        <taxon>Bacteria</taxon>
        <taxon>Pseudomonadati</taxon>
        <taxon>Pseudomonadota</taxon>
        <taxon>Alphaproteobacteria</taxon>
        <taxon>Hyphomicrobiales</taxon>
        <taxon>Methylobacteriaceae</taxon>
        <taxon>Methylobacterium</taxon>
    </lineage>
</organism>
<evidence type="ECO:0000259" key="2">
    <source>
        <dbReference type="Pfam" id="PF25876"/>
    </source>
</evidence>
<dbReference type="InterPro" id="IPR058625">
    <property type="entry name" value="MdtA-like_BSH"/>
</dbReference>
<dbReference type="GO" id="GO:0015562">
    <property type="term" value="F:efflux transmembrane transporter activity"/>
    <property type="evidence" value="ECO:0007669"/>
    <property type="project" value="TreeGrafter"/>
</dbReference>
<sequence length="361" mass="38192">MIRPMLRRPILALAAALALGGCKPEQEAGPPPVRPVLTVTAKPVATEMFGPFAGFVAPRYQSEIGFQIAGRMVARDVTVGDVVKKGQRLAALDPVVPRFALTRAEADLADAEAQAENASATESRRRKLLAGGNVTQAQLDSAVASRDTAQARLAQAQASLQKARDQIGYTELHADFDGVVTVRSAEVGQVLSAGQAVLTLARPEEREAVVDIPEDLVGAMPKDAVFTVALQSAPDVTATARVRETAPFADRITRTRRIRMTLLAPSPAFRLGSTLTVSLSRRVAPYFPLPSAAILTAENRDFVWLVDAAGKAVSRRAVTVAKRDAGRATVTDGLTAGERVVVAGIHSLSEGQAVRLPDATP</sequence>
<dbReference type="STRING" id="582675.SAMN05192565_101174"/>
<dbReference type="GO" id="GO:1990281">
    <property type="term" value="C:efflux pump complex"/>
    <property type="evidence" value="ECO:0007669"/>
    <property type="project" value="TreeGrafter"/>
</dbReference>
<feature type="domain" description="YknX-like C-terminal permuted SH3-like" evidence="5">
    <location>
        <begin position="289"/>
        <end position="355"/>
    </location>
</feature>